<reference evidence="1" key="1">
    <citation type="journal article" date="2020" name="Microb. Genom.">
        <title>Genetic diversity of clinical and environmental Mucorales isolates obtained from an investigation of mucormycosis cases among solid organ transplant recipients.</title>
        <authorList>
            <person name="Nguyen M.H."/>
            <person name="Kaul D."/>
            <person name="Muto C."/>
            <person name="Cheng S.J."/>
            <person name="Richter R.A."/>
            <person name="Bruno V.M."/>
            <person name="Liu G."/>
            <person name="Beyhan S."/>
            <person name="Sundermann A.J."/>
            <person name="Mounaud S."/>
            <person name="Pasculle A.W."/>
            <person name="Nierman W.C."/>
            <person name="Driscoll E."/>
            <person name="Cumbie R."/>
            <person name="Clancy C.J."/>
            <person name="Dupont C.L."/>
        </authorList>
    </citation>
    <scope>NUCLEOTIDE SEQUENCE</scope>
    <source>
        <strain evidence="1">GL16</strain>
    </source>
</reference>
<dbReference type="EMBL" id="JAANIT010001411">
    <property type="protein sequence ID" value="KAG1540427.1"/>
    <property type="molecule type" value="Genomic_DNA"/>
</dbReference>
<dbReference type="OrthoDB" id="2288107at2759"/>
<dbReference type="Proteomes" id="UP000717996">
    <property type="component" value="Unassembled WGS sequence"/>
</dbReference>
<dbReference type="AlphaFoldDB" id="A0A9P6Y6H0"/>
<gene>
    <name evidence="1" type="ORF">G6F51_008531</name>
</gene>
<proteinExistence type="predicted"/>
<evidence type="ECO:0000313" key="2">
    <source>
        <dbReference type="Proteomes" id="UP000717996"/>
    </source>
</evidence>
<name>A0A9P6Y6H0_RHIOR</name>
<sequence length="368" mass="42657">MVFGDVVNNNDCKQIGKQQKFDHVNDESSSWSINEQEDIWDPIRQHLEASISHDFCLESYLIIQCGYSIKCNSSIPAEPLDHVIVENYTISTPFQKHSKYTADVLKAMKTNSVDSVEEVVRSLRVSENNDLNFVKEFFKVCLWIYRRPKLYERLALNETAFNHSFIWSIMEFVVDNVGTPLTLYPAEYMLRAAQEETKVDACVLDRDNELAVLGTFGKILLNDKTKYGLDHIKVHYGALSIFNATYKKYCWATEETATKLRIPFIHARHDTIQLYVLELCSAKLYSSKKVYKSKVPEDMAASKDSMTLANLYWCFRESVQVTRMMKEEHEEYQVQKMLLGEGDSRVSLSTLLKLDICKLYPSDPRRKR</sequence>
<organism evidence="1 2">
    <name type="scientific">Rhizopus oryzae</name>
    <name type="common">Mucormycosis agent</name>
    <name type="synonym">Rhizopus arrhizus var. delemar</name>
    <dbReference type="NCBI Taxonomy" id="64495"/>
    <lineage>
        <taxon>Eukaryota</taxon>
        <taxon>Fungi</taxon>
        <taxon>Fungi incertae sedis</taxon>
        <taxon>Mucoromycota</taxon>
        <taxon>Mucoromycotina</taxon>
        <taxon>Mucoromycetes</taxon>
        <taxon>Mucorales</taxon>
        <taxon>Mucorineae</taxon>
        <taxon>Rhizopodaceae</taxon>
        <taxon>Rhizopus</taxon>
    </lineage>
</organism>
<comment type="caution">
    <text evidence="1">The sequence shown here is derived from an EMBL/GenBank/DDBJ whole genome shotgun (WGS) entry which is preliminary data.</text>
</comment>
<protein>
    <submittedName>
        <fullName evidence="1">Uncharacterized protein</fullName>
    </submittedName>
</protein>
<accession>A0A9P6Y6H0</accession>
<evidence type="ECO:0000313" key="1">
    <source>
        <dbReference type="EMBL" id="KAG1540427.1"/>
    </source>
</evidence>